<evidence type="ECO:0000256" key="1">
    <source>
        <dbReference type="SAM" id="MobiDB-lite"/>
    </source>
</evidence>
<dbReference type="EMBL" id="LNYS01000008">
    <property type="protein sequence ID" value="KTD50268.1"/>
    <property type="molecule type" value="Genomic_DNA"/>
</dbReference>
<name>A0A0W0XZX0_9GAMM</name>
<comment type="caution">
    <text evidence="2">The sequence shown here is derived from an EMBL/GenBank/DDBJ whole genome shotgun (WGS) entry which is preliminary data.</text>
</comment>
<evidence type="ECO:0000313" key="2">
    <source>
        <dbReference type="EMBL" id="KTD50268.1"/>
    </source>
</evidence>
<feature type="region of interest" description="Disordered" evidence="1">
    <location>
        <begin position="379"/>
        <end position="399"/>
    </location>
</feature>
<accession>A0A0W0XZX0</accession>
<gene>
    <name evidence="2" type="ORF">Lqui_1593</name>
</gene>
<organism evidence="2 3">
    <name type="scientific">Legionella quinlivanii</name>
    <dbReference type="NCBI Taxonomy" id="45073"/>
    <lineage>
        <taxon>Bacteria</taxon>
        <taxon>Pseudomonadati</taxon>
        <taxon>Pseudomonadota</taxon>
        <taxon>Gammaproteobacteria</taxon>
        <taxon>Legionellales</taxon>
        <taxon>Legionellaceae</taxon>
        <taxon>Legionella</taxon>
    </lineage>
</organism>
<proteinExistence type="predicted"/>
<keyword evidence="3" id="KW-1185">Reference proteome</keyword>
<dbReference type="PATRIC" id="fig|45073.5.peg.1683"/>
<protein>
    <submittedName>
        <fullName evidence="2">Uncharacterized protein</fullName>
    </submittedName>
</protein>
<sequence length="998" mass="107639">MAHFVSLKSNMKVKFENFQKYTISVSLQEGRLQFKLRTATESFRTNDYQLTESFKSLSTFPASQNNEQLLCTFIQEQFKTLNPRQVEVVDLRPSGKKVVLGVSYGLMGGVTSNQILQLTFSGVQMVAAVAVGAVNPVAGAVLMSSATGTAIKVIQDKNCSTRDYFKTALINGTAALAGGGPAALVGEGYKAIILAGALSRPTAKVMEAVVDNKKLPSGKELIGEVVVGGITNVVGNKTSEWTSKASQIVLSKLINPASSAFKAVVNQSLTAATAATSSQVTSTLTENIILQQPLGKNLEPATLVATALASGAAGGIHAYMNHQDKRVKLTVQDEDGNERVLWSGSEQDYEDYDIAEKVKEWQEVMDLDQLTERLAEITGEKSSGKRKADDDGDEISRAKRAKVEPLVPFEKWDDSLTAEKLVKTERHAGGGIQAIAQRMADTLACKFWGGDPAYHDSAAKEAMRIQFEKDQGGSSKRHEKRLIRSATRYMESNRAEPAAKALLAQYESQKPVTVQTVKYLNSVPQANLIVQIFIEKIDKEFKKAGYAPLNGQQKTELTMICNQHLETTATVRQRDSFINACFATAGGNFPPNEIEKGRGIFELAHKTAVNVGERRFGGLEVQQQERVHKNRTKVLKSVVRVGEQAVKEVFKGGVGVGVQTNGQDVKATVGTAKQPDAIPVYNSGEKGQFSKQLDEAVNKPTPAREQPVSMDIEETVPLQKPALAATLPVSLKRPALPEKAKDTPPQKKAAKEKTSASSSKAERTKLTIPTKEKQKEKDKKDNSRWRDPKTGRYTTAPQKQIPTGSIGFFNKPGLSIRDADRTAAVSNSVSFVEPVRLSENIQVELTKSTSVSAVQVTTESGIPSVSVAASTRLEVLKTEGGSRVDLFTGDVTGNVSSEGFNVGARVSAAKGQTFFRSKPSCNQDTCTTVTVVAELSLLSAGGEIGFSNKENKTGVKLGVGVGPIGASTQMIIEKSKNNVNGSVQGPEMSDMIVKSRMK</sequence>
<dbReference type="Proteomes" id="UP000054618">
    <property type="component" value="Unassembled WGS sequence"/>
</dbReference>
<feature type="compositionally biased region" description="Polar residues" evidence="1">
    <location>
        <begin position="792"/>
        <end position="803"/>
    </location>
</feature>
<feature type="region of interest" description="Disordered" evidence="1">
    <location>
        <begin position="725"/>
        <end position="806"/>
    </location>
</feature>
<dbReference type="STRING" id="45073.Lqui_1593"/>
<reference evidence="2 3" key="1">
    <citation type="submission" date="2015-11" db="EMBL/GenBank/DDBJ databases">
        <title>Genomic analysis of 38 Legionella species identifies large and diverse effector repertoires.</title>
        <authorList>
            <person name="Burstein D."/>
            <person name="Amaro F."/>
            <person name="Zusman T."/>
            <person name="Lifshitz Z."/>
            <person name="Cohen O."/>
            <person name="Gilbert J.A."/>
            <person name="Pupko T."/>
            <person name="Shuman H.A."/>
            <person name="Segal G."/>
        </authorList>
    </citation>
    <scope>NUCLEOTIDE SEQUENCE [LARGE SCALE GENOMIC DNA]</scope>
    <source>
        <strain evidence="2 3">CDC#1442-AUS-E</strain>
    </source>
</reference>
<evidence type="ECO:0000313" key="3">
    <source>
        <dbReference type="Proteomes" id="UP000054618"/>
    </source>
</evidence>
<dbReference type="AlphaFoldDB" id="A0A0W0XZX0"/>
<feature type="region of interest" description="Disordered" evidence="1">
    <location>
        <begin position="676"/>
        <end position="710"/>
    </location>
</feature>
<feature type="compositionally biased region" description="Basic and acidic residues" evidence="1">
    <location>
        <begin position="735"/>
        <end position="790"/>
    </location>
</feature>